<dbReference type="Gene3D" id="1.10.150.50">
    <property type="entry name" value="Transcription Factor, Ets-1"/>
    <property type="match status" value="1"/>
</dbReference>
<dbReference type="Proteomes" id="UP000837857">
    <property type="component" value="Chromosome 2"/>
</dbReference>
<dbReference type="EMBL" id="OW152814">
    <property type="protein sequence ID" value="CAH2049895.1"/>
    <property type="molecule type" value="Genomic_DNA"/>
</dbReference>
<evidence type="ECO:0008006" key="4">
    <source>
        <dbReference type="Google" id="ProtNLM"/>
    </source>
</evidence>
<accession>A0ABN8I830</accession>
<dbReference type="InterPro" id="IPR040772">
    <property type="entry name" value="C19orf47_SAM"/>
</dbReference>
<dbReference type="Pfam" id="PF18017">
    <property type="entry name" value="SAM_4"/>
    <property type="match status" value="1"/>
</dbReference>
<dbReference type="CDD" id="cd09531">
    <property type="entry name" value="SAM_CS047"/>
    <property type="match status" value="1"/>
</dbReference>
<gene>
    <name evidence="2" type="ORF">IPOD504_LOCUS7080</name>
</gene>
<name>A0ABN8I830_9NEOP</name>
<feature type="region of interest" description="Disordered" evidence="1">
    <location>
        <begin position="990"/>
        <end position="1069"/>
    </location>
</feature>
<keyword evidence="3" id="KW-1185">Reference proteome</keyword>
<reference evidence="2" key="1">
    <citation type="submission" date="2022-03" db="EMBL/GenBank/DDBJ databases">
        <authorList>
            <person name="Martin H S."/>
        </authorList>
    </citation>
    <scope>NUCLEOTIDE SEQUENCE</scope>
</reference>
<feature type="compositionally biased region" description="Basic and acidic residues" evidence="1">
    <location>
        <begin position="1040"/>
        <end position="1057"/>
    </location>
</feature>
<dbReference type="PANTHER" id="PTHR21359">
    <property type="entry name" value="DUF5577 DOMAIN-CONTAINING PROTEIN"/>
    <property type="match status" value="1"/>
</dbReference>
<evidence type="ECO:0000313" key="2">
    <source>
        <dbReference type="EMBL" id="CAH2049895.1"/>
    </source>
</evidence>
<proteinExistence type="predicted"/>
<feature type="region of interest" description="Disordered" evidence="1">
    <location>
        <begin position="720"/>
        <end position="784"/>
    </location>
</feature>
<feature type="compositionally biased region" description="Basic and acidic residues" evidence="1">
    <location>
        <begin position="990"/>
        <end position="1009"/>
    </location>
</feature>
<dbReference type="InterPro" id="IPR013761">
    <property type="entry name" value="SAM/pointed_sf"/>
</dbReference>
<organism evidence="2 3">
    <name type="scientific">Iphiclides podalirius</name>
    <name type="common">scarce swallowtail</name>
    <dbReference type="NCBI Taxonomy" id="110791"/>
    <lineage>
        <taxon>Eukaryota</taxon>
        <taxon>Metazoa</taxon>
        <taxon>Ecdysozoa</taxon>
        <taxon>Arthropoda</taxon>
        <taxon>Hexapoda</taxon>
        <taxon>Insecta</taxon>
        <taxon>Pterygota</taxon>
        <taxon>Neoptera</taxon>
        <taxon>Endopterygota</taxon>
        <taxon>Lepidoptera</taxon>
        <taxon>Glossata</taxon>
        <taxon>Ditrysia</taxon>
        <taxon>Papilionoidea</taxon>
        <taxon>Papilionidae</taxon>
        <taxon>Papilioninae</taxon>
        <taxon>Iphiclides</taxon>
    </lineage>
</organism>
<feature type="region of interest" description="Disordered" evidence="1">
    <location>
        <begin position="103"/>
        <end position="141"/>
    </location>
</feature>
<sequence>MESNLTSMWVNFFTTAGIPSDVAATYALTFTENRIQNDMLLDLNKEYLRDMGIIRMGDVIAILRHAKQVHENTARDRVLSTTTTAVVTKVPVAAVTGRATVTQPSSPASRILERYTRNPQVQDASPKNVSTQKRKSTDSGIDNEAVIKKSRLIRFGSPTPNSATLVKDGASTNSNKQTVFARLGSSESVKALPQNSVSKLIFSRLGTKSDDMLEEPVVPLQKDALKYEGILKANPLAKRVFTVTTSKNNIRKIAVGTMRADEAPVSVKEKLAISKAKSVKFSNHIEYKEIESNKNEINIGKKIIAPKPTSPLNVRQKVFAPKFTHIFNKPERRLSMPEGVNSGVKSRLVVRGLFDIRAFPMTPHRSAAPAFSQRTSLAMGSKAILILTWCLSLNDAFGEDVSKGTSGLKDSSVKTSASRLYRNIPVSVYASSSPYAAYSFHVPNIISAPKNTRVIPVNEGSFVIQTPNGDLKDSYGNKFAGSPQGLDFKTTFPQQFVQLQDLPAHLSQPLVSNLHYQQTTPHFFAPAQFSVQRFQASSPAPFARYAEPQLIAENANIRDFAASPFQHTNYNPHPVSQQQQQSRNKAIFVNTRAHQQNNRLRNEPKLQRLQETPKENVASNHQNPQAVSENSNYNDLQHFRVAKQEHQVAPAKVTAYVNGKKTEVTLQTNPPLPLLDISLLEPLTFDNPLVPQVQHFLPRINDATYHKLPDYNVHVVNKKQHDTGEQQTRSYHGELVKDKAKTKNKSPKRKEKKPQLQNDNENKHIPPSITVKGVPNVSPEYSYEINSPNYKETYKEQVVSYNKETQSEPVTHSYNKVEQADPIHYSYKKETQSEPVNYTYEKQVHNEPVHYSYAHNSNSAPKEEKQIYYQNEGQGPKHLVYTIKSADKNTEQNSDPHRSPQSTSGESQEYSSEDDTTGREKPINHNIEHENYADAPHQLIPEHRQEEHHQHVIHDDVKVNNDFPKSFMDIINAQANYGQFQPITPDYNKDESVLPTHKPNERIRVDPNQHIKRPQLGRPSNARDDGSPNQHIHEKMKRVIIRDETPEGVHSHNEKQSTETVDQEENNEENFEKAYKNAAFGFPAYEYRSEDIEKDIYNPETYGVHRDDNNFDNEHIPFEQYYAEGDKFPKFTHSNYKDGRDKVKEDYYLDFSINKPESVLERHKNKVAYYKMYNAHRPEKIFSFNQNGEKEGKNAKFTVAPAYLFNYATEQKPKHQQFARIQIPPFEEFDYEKEAPRDSTAYGSHLLQRSRTKTQFVEPQFQYGFEPLSNPHLLDSELATMASNDSPESEKPGSRKKLYKENWYIKKTTTSGGNAGS</sequence>
<evidence type="ECO:0000313" key="3">
    <source>
        <dbReference type="Proteomes" id="UP000837857"/>
    </source>
</evidence>
<feature type="region of interest" description="Disordered" evidence="1">
    <location>
        <begin position="888"/>
        <end position="922"/>
    </location>
</feature>
<feature type="compositionally biased region" description="Basic and acidic residues" evidence="1">
    <location>
        <begin position="888"/>
        <end position="898"/>
    </location>
</feature>
<evidence type="ECO:0000256" key="1">
    <source>
        <dbReference type="SAM" id="MobiDB-lite"/>
    </source>
</evidence>
<feature type="compositionally biased region" description="Polar residues" evidence="1">
    <location>
        <begin position="117"/>
        <end position="131"/>
    </location>
</feature>
<dbReference type="SUPFAM" id="SSF47769">
    <property type="entry name" value="SAM/Pointed domain"/>
    <property type="match status" value="1"/>
</dbReference>
<dbReference type="InterPro" id="IPR039161">
    <property type="entry name" value="C19orf47-like"/>
</dbReference>
<feature type="compositionally biased region" description="Basic residues" evidence="1">
    <location>
        <begin position="742"/>
        <end position="752"/>
    </location>
</feature>
<feature type="non-terminal residue" evidence="2">
    <location>
        <position position="1"/>
    </location>
</feature>
<dbReference type="PANTHER" id="PTHR21359:SF1">
    <property type="entry name" value="DUF5577 DOMAIN-CONTAINING PROTEIN"/>
    <property type="match status" value="1"/>
</dbReference>
<feature type="compositionally biased region" description="Basic and acidic residues" evidence="1">
    <location>
        <begin position="1288"/>
        <end position="1297"/>
    </location>
</feature>
<feature type="compositionally biased region" description="Basic and acidic residues" evidence="1">
    <location>
        <begin position="731"/>
        <end position="741"/>
    </location>
</feature>
<feature type="compositionally biased region" description="Polar residues" evidence="1">
    <location>
        <begin position="899"/>
        <end position="910"/>
    </location>
</feature>
<protein>
    <recommendedName>
        <fullName evidence="4">SAM domain-containing protein</fullName>
    </recommendedName>
</protein>
<feature type="region of interest" description="Disordered" evidence="1">
    <location>
        <begin position="1274"/>
        <end position="1297"/>
    </location>
</feature>